<dbReference type="PANTHER" id="PTHR43027">
    <property type="entry name" value="DOXORUBICIN RESISTANCE ABC TRANSPORTER PERMEASE PROTEIN DRRC-RELATED"/>
    <property type="match status" value="1"/>
</dbReference>
<evidence type="ECO:0000259" key="6">
    <source>
        <dbReference type="Pfam" id="PF01061"/>
    </source>
</evidence>
<evidence type="ECO:0000256" key="3">
    <source>
        <dbReference type="ARBA" id="ARBA00022989"/>
    </source>
</evidence>
<evidence type="ECO:0000313" key="7">
    <source>
        <dbReference type="EMBL" id="MDR6269355.1"/>
    </source>
</evidence>
<name>A0ABU1JAA7_9MICC</name>
<dbReference type="InterPro" id="IPR013525">
    <property type="entry name" value="ABC2_TM"/>
</dbReference>
<comment type="caution">
    <text evidence="7">The sequence shown here is derived from an EMBL/GenBank/DDBJ whole genome shotgun (WGS) entry which is preliminary data.</text>
</comment>
<evidence type="ECO:0000256" key="5">
    <source>
        <dbReference type="SAM" id="Phobius"/>
    </source>
</evidence>
<proteinExistence type="predicted"/>
<feature type="transmembrane region" description="Helical" evidence="5">
    <location>
        <begin position="145"/>
        <end position="167"/>
    </location>
</feature>
<evidence type="ECO:0000256" key="4">
    <source>
        <dbReference type="ARBA" id="ARBA00023136"/>
    </source>
</evidence>
<feature type="transmembrane region" description="Helical" evidence="5">
    <location>
        <begin position="68"/>
        <end position="88"/>
    </location>
</feature>
<keyword evidence="4 5" id="KW-0472">Membrane</keyword>
<dbReference type="InterPro" id="IPR052902">
    <property type="entry name" value="ABC-2_transporter"/>
</dbReference>
<feature type="transmembrane region" description="Helical" evidence="5">
    <location>
        <begin position="173"/>
        <end position="193"/>
    </location>
</feature>
<sequence length="256" mass="27144">MSDSGYPSESEPRKVSQLSRALSIASGEAKITFRNKTVLSGALIIPLAFGAFYIFAGSAPGSPVLQIVFLLTLVSLMGVYLTVTTTLATRREELFLKRLRSGESSDGAIFAGMLLPSVVLVVLQLAVILTAMFGRGAQLPEQPALLLAAGLLVIAMSAGCGLLTAVYTPSAAAAQITVMPFLLLVLGTAIWTIALPGGDWRTLQLLSPGGALAMLVGQAWSAAPVWSDWVPAAGVLLAWTLLFGYYGRRTFRWEKR</sequence>
<feature type="transmembrane region" description="Helical" evidence="5">
    <location>
        <begin position="108"/>
        <end position="133"/>
    </location>
</feature>
<feature type="transmembrane region" description="Helical" evidence="5">
    <location>
        <begin position="229"/>
        <end position="247"/>
    </location>
</feature>
<dbReference type="RefSeq" id="WP_309797610.1">
    <property type="nucleotide sequence ID" value="NZ_BAAAHY010000005.1"/>
</dbReference>
<accession>A0ABU1JAA7</accession>
<keyword evidence="2 5" id="KW-0812">Transmembrane</keyword>
<feature type="domain" description="ABC-2 type transporter transmembrane" evidence="6">
    <location>
        <begin position="29"/>
        <end position="208"/>
    </location>
</feature>
<keyword evidence="3 5" id="KW-1133">Transmembrane helix</keyword>
<reference evidence="7 8" key="1">
    <citation type="submission" date="2023-07" db="EMBL/GenBank/DDBJ databases">
        <title>Sequencing the genomes of 1000 actinobacteria strains.</title>
        <authorList>
            <person name="Klenk H.-P."/>
        </authorList>
    </citation>
    <scope>NUCLEOTIDE SEQUENCE [LARGE SCALE GENOMIC DNA]</scope>
    <source>
        <strain evidence="7 8">DSM 14555</strain>
    </source>
</reference>
<gene>
    <name evidence="7" type="ORF">JOE69_001593</name>
</gene>
<protein>
    <submittedName>
        <fullName evidence="7">ABC-2 type transport system permease protein</fullName>
    </submittedName>
</protein>
<organism evidence="7 8">
    <name type="scientific">Arthrobacter russicus</name>
    <dbReference type="NCBI Taxonomy" id="172040"/>
    <lineage>
        <taxon>Bacteria</taxon>
        <taxon>Bacillati</taxon>
        <taxon>Actinomycetota</taxon>
        <taxon>Actinomycetes</taxon>
        <taxon>Micrococcales</taxon>
        <taxon>Micrococcaceae</taxon>
        <taxon>Arthrobacter</taxon>
    </lineage>
</organism>
<dbReference type="EMBL" id="JAVDQF010000001">
    <property type="protein sequence ID" value="MDR6269355.1"/>
    <property type="molecule type" value="Genomic_DNA"/>
</dbReference>
<feature type="transmembrane region" description="Helical" evidence="5">
    <location>
        <begin position="38"/>
        <end position="56"/>
    </location>
</feature>
<evidence type="ECO:0000256" key="1">
    <source>
        <dbReference type="ARBA" id="ARBA00004141"/>
    </source>
</evidence>
<comment type="subcellular location">
    <subcellularLocation>
        <location evidence="1">Membrane</location>
        <topology evidence="1">Multi-pass membrane protein</topology>
    </subcellularLocation>
</comment>
<keyword evidence="8" id="KW-1185">Reference proteome</keyword>
<dbReference type="PANTHER" id="PTHR43027:SF2">
    <property type="entry name" value="TRANSPORT PERMEASE PROTEIN"/>
    <property type="match status" value="1"/>
</dbReference>
<evidence type="ECO:0000256" key="2">
    <source>
        <dbReference type="ARBA" id="ARBA00022692"/>
    </source>
</evidence>
<dbReference type="Proteomes" id="UP001185069">
    <property type="component" value="Unassembled WGS sequence"/>
</dbReference>
<evidence type="ECO:0000313" key="8">
    <source>
        <dbReference type="Proteomes" id="UP001185069"/>
    </source>
</evidence>
<dbReference type="Pfam" id="PF01061">
    <property type="entry name" value="ABC2_membrane"/>
    <property type="match status" value="1"/>
</dbReference>